<reference evidence="1 2" key="1">
    <citation type="journal article" date="2019" name="Science">
        <title>Social genes are selection hotspots in kin groups of a soil microbe.</title>
        <authorList>
            <person name="Wielgoss S."/>
            <person name="Wolfensberger R."/>
            <person name="Sun L."/>
            <person name="Fiegna F."/>
            <person name="Velicer G.J."/>
        </authorList>
    </citation>
    <scope>NUCLEOTIDE SEQUENCE [LARGE SCALE GENOMIC DNA]</scope>
    <source>
        <strain evidence="1 2">MC3.5.9c15</strain>
    </source>
</reference>
<evidence type="ECO:0000313" key="1">
    <source>
        <dbReference type="EMBL" id="QDE70433.1"/>
    </source>
</evidence>
<organism evidence="1 2">
    <name type="scientific">Myxococcus xanthus</name>
    <dbReference type="NCBI Taxonomy" id="34"/>
    <lineage>
        <taxon>Bacteria</taxon>
        <taxon>Pseudomonadati</taxon>
        <taxon>Myxococcota</taxon>
        <taxon>Myxococcia</taxon>
        <taxon>Myxococcales</taxon>
        <taxon>Cystobacterineae</taxon>
        <taxon>Myxococcaceae</taxon>
        <taxon>Myxococcus</taxon>
    </lineage>
</organism>
<gene>
    <name evidence="1" type="ORF">BHS09_27635</name>
</gene>
<proteinExistence type="predicted"/>
<dbReference type="AlphaFoldDB" id="A0AAE6KUI0"/>
<evidence type="ECO:0000313" key="2">
    <source>
        <dbReference type="Proteomes" id="UP000320179"/>
    </source>
</evidence>
<dbReference type="Proteomes" id="UP000320179">
    <property type="component" value="Chromosome"/>
</dbReference>
<name>A0AAE6KUI0_MYXXA</name>
<dbReference type="EMBL" id="CP017174">
    <property type="protein sequence ID" value="QDE70433.1"/>
    <property type="molecule type" value="Genomic_DNA"/>
</dbReference>
<sequence>MAVTGGCSMTVLYELRQRIDSRFPLTAYADPAPRAFQPAALLAFATRVTDAYAADARHLDEGCSGSWRALLAHAFDVYEAVRPCLSIRYSTRTVYSGPEDIVADLERGQLEINTEHCEHPLWTPEENCVFRIVHDVIPHAMYARPFSLEGEVLAFHDHVRRAPAEAKLALFTEIFGYAAIRYSTGVYPETQKCIAFPELLADYEAGFLPPAGNPSTHPGT</sequence>
<accession>A0AAE6KUI0</accession>
<protein>
    <submittedName>
        <fullName evidence="1">Uncharacterized protein</fullName>
    </submittedName>
</protein>